<protein>
    <submittedName>
        <fullName evidence="1">Uncharacterized protein</fullName>
    </submittedName>
</protein>
<accession>A0A930DKT4</accession>
<gene>
    <name evidence="1" type="ORF">HXM80_09525</name>
</gene>
<reference evidence="1" key="1">
    <citation type="submission" date="2020-04" db="EMBL/GenBank/DDBJ databases">
        <title>Deep metagenomics examines the oral microbiome during advanced dental caries in children, revealing novel taxa and co-occurrences with host molecules.</title>
        <authorList>
            <person name="Baker J.L."/>
            <person name="Morton J.T."/>
            <person name="Dinis M."/>
            <person name="Alvarez R."/>
            <person name="Tran N.C."/>
            <person name="Knight R."/>
            <person name="Edlund A."/>
        </authorList>
    </citation>
    <scope>NUCLEOTIDE SEQUENCE</scope>
    <source>
        <strain evidence="1">JCVI_32_bin.62</strain>
    </source>
</reference>
<dbReference type="AlphaFoldDB" id="A0A930DKT4"/>
<evidence type="ECO:0000313" key="2">
    <source>
        <dbReference type="Proteomes" id="UP000780345"/>
    </source>
</evidence>
<sequence>MKLAELVNHYRAKLDILSDAALIGEIPERIDEIPDELKKFLVVGRILESDILDDSVGYKYTTYG</sequence>
<evidence type="ECO:0000313" key="1">
    <source>
        <dbReference type="EMBL" id="MBF1265870.1"/>
    </source>
</evidence>
<name>A0A930DKT4_NEISI</name>
<proteinExistence type="predicted"/>
<dbReference type="Proteomes" id="UP000780345">
    <property type="component" value="Unassembled WGS sequence"/>
</dbReference>
<dbReference type="EMBL" id="JABZQQ010000095">
    <property type="protein sequence ID" value="MBF1265870.1"/>
    <property type="molecule type" value="Genomic_DNA"/>
</dbReference>
<comment type="caution">
    <text evidence="1">The sequence shown here is derived from an EMBL/GenBank/DDBJ whole genome shotgun (WGS) entry which is preliminary data.</text>
</comment>
<organism evidence="1 2">
    <name type="scientific">Neisseria sicca</name>
    <dbReference type="NCBI Taxonomy" id="490"/>
    <lineage>
        <taxon>Bacteria</taxon>
        <taxon>Pseudomonadati</taxon>
        <taxon>Pseudomonadota</taxon>
        <taxon>Betaproteobacteria</taxon>
        <taxon>Neisseriales</taxon>
        <taxon>Neisseriaceae</taxon>
        <taxon>Neisseria</taxon>
    </lineage>
</organism>